<dbReference type="FunCoup" id="A0A448YJE8">
    <property type="interactions" value="48"/>
</dbReference>
<dbReference type="PANTHER" id="PTHR47345">
    <property type="entry name" value="CUT9-INTERACTING PROTEIN SCN1"/>
    <property type="match status" value="1"/>
</dbReference>
<name>A0A448YJE8_BRENA</name>
<dbReference type="GO" id="GO:0016788">
    <property type="term" value="F:hydrolase activity, acting on ester bonds"/>
    <property type="evidence" value="ECO:0007669"/>
    <property type="project" value="InterPro"/>
</dbReference>
<accession>A0A448YJE8</accession>
<dbReference type="AlphaFoldDB" id="A0A448YJE8"/>
<dbReference type="Proteomes" id="UP000290900">
    <property type="component" value="Unassembled WGS sequence"/>
</dbReference>
<dbReference type="PANTHER" id="PTHR47345:SF1">
    <property type="entry name" value="CUT9-INTERACTING PROTEIN SCN1"/>
    <property type="match status" value="1"/>
</dbReference>
<dbReference type="Pfam" id="PF01026">
    <property type="entry name" value="TatD_DNase"/>
    <property type="match status" value="1"/>
</dbReference>
<dbReference type="InterPro" id="IPR053044">
    <property type="entry name" value="Metallo-hydrolase/TatD-type"/>
</dbReference>
<dbReference type="OrthoDB" id="413993at2759"/>
<dbReference type="InParanoid" id="A0A448YJE8"/>
<keyword evidence="2" id="KW-1185">Reference proteome</keyword>
<dbReference type="InterPro" id="IPR001130">
    <property type="entry name" value="TatD-like"/>
</dbReference>
<reference evidence="1 2" key="1">
    <citation type="submission" date="2018-12" db="EMBL/GenBank/DDBJ databases">
        <authorList>
            <person name="Tiukova I."/>
            <person name="Dainat J."/>
        </authorList>
    </citation>
    <scope>NUCLEOTIDE SEQUENCE [LARGE SCALE GENOMIC DNA]</scope>
</reference>
<gene>
    <name evidence="1" type="ORF">BRENAR_LOCUS1762</name>
</gene>
<dbReference type="SUPFAM" id="SSF51556">
    <property type="entry name" value="Metallo-dependent hydrolases"/>
    <property type="match status" value="1"/>
</dbReference>
<proteinExistence type="predicted"/>
<dbReference type="EMBL" id="CAACVR010000009">
    <property type="protein sequence ID" value="VEU21027.1"/>
    <property type="molecule type" value="Genomic_DNA"/>
</dbReference>
<organism evidence="1 2">
    <name type="scientific">Brettanomyces naardenensis</name>
    <name type="common">Yeast</name>
    <dbReference type="NCBI Taxonomy" id="13370"/>
    <lineage>
        <taxon>Eukaryota</taxon>
        <taxon>Fungi</taxon>
        <taxon>Dikarya</taxon>
        <taxon>Ascomycota</taxon>
        <taxon>Saccharomycotina</taxon>
        <taxon>Pichiomycetes</taxon>
        <taxon>Pichiales</taxon>
        <taxon>Pichiaceae</taxon>
        <taxon>Brettanomyces</taxon>
    </lineage>
</organism>
<evidence type="ECO:0000313" key="1">
    <source>
        <dbReference type="EMBL" id="VEU21027.1"/>
    </source>
</evidence>
<protein>
    <submittedName>
        <fullName evidence="1">DEKNAAC101922</fullName>
    </submittedName>
</protein>
<dbReference type="InterPro" id="IPR032466">
    <property type="entry name" value="Metal_Hydrolase"/>
</dbReference>
<dbReference type="Gene3D" id="3.20.20.140">
    <property type="entry name" value="Metal-dependent hydrolases"/>
    <property type="match status" value="1"/>
</dbReference>
<evidence type="ECO:0000313" key="2">
    <source>
        <dbReference type="Proteomes" id="UP000290900"/>
    </source>
</evidence>
<sequence>MSTYSRDSQVLSDAHCHLSPVVSPARFENLKRQLHRKLDEEPEAPKYPFLNMMSTNFIDYKLIHELSKEFPGVVNANYGIHPWFSHLFTFTDFSALSSAEEIKRKHYGSVLLPKKEISKGLLDALPVPVYLPTYINEVEKFLSEDDTAGIGEIGIDKAFRVPMCGYLGSAQCQDWLDENKSVLSFGDGEAKREWSPFRTNMEHQMKVLEEFLQLAKRMRRSVSIHCVENHGKLYALMKKVFIDEDDNGYKSEWLDLHSYSGSVEQARLFTKTFPKLKFSLSSVLNLERYADRLQRCFENGSLSLNNVLIETDLGLDGLYWEDDKCVEDRYEFLVSSKKGVLNRHAELLADTMRRLHEMNSDLTLEKIDENYREYIGILV</sequence>